<protein>
    <submittedName>
        <fullName evidence="1">Tetratricopeptide repeat protein</fullName>
    </submittedName>
</protein>
<gene>
    <name evidence="1" type="ORF">HP555_09865</name>
</gene>
<dbReference type="Pfam" id="PF13174">
    <property type="entry name" value="TPR_6"/>
    <property type="match status" value="2"/>
</dbReference>
<dbReference type="Gene3D" id="3.40.30.10">
    <property type="entry name" value="Glutaredoxin"/>
    <property type="match status" value="1"/>
</dbReference>
<dbReference type="AlphaFoldDB" id="A0A7T5VDZ2"/>
<evidence type="ECO:0000313" key="1">
    <source>
        <dbReference type="EMBL" id="QQG66149.1"/>
    </source>
</evidence>
<accession>A0A7T5VDZ2</accession>
<reference evidence="1 2" key="1">
    <citation type="submission" date="2020-05" db="EMBL/GenBank/DDBJ databases">
        <title>Complete genome of Desulfobulbus oligotrophicus.</title>
        <authorList>
            <person name="Podar M."/>
        </authorList>
    </citation>
    <scope>NUCLEOTIDE SEQUENCE [LARGE SCALE GENOMIC DNA]</scope>
    <source>
        <strain evidence="1 2">Prop6</strain>
    </source>
</reference>
<dbReference type="SUPFAM" id="SSF52833">
    <property type="entry name" value="Thioredoxin-like"/>
    <property type="match status" value="1"/>
</dbReference>
<proteinExistence type="predicted"/>
<dbReference type="InterPro" id="IPR019734">
    <property type="entry name" value="TPR_rpt"/>
</dbReference>
<name>A0A7T5VDZ2_9BACT</name>
<dbReference type="Proteomes" id="UP000596092">
    <property type="component" value="Chromosome"/>
</dbReference>
<organism evidence="1 2">
    <name type="scientific">Desulfobulbus oligotrophicus</name>
    <dbReference type="NCBI Taxonomy" id="1909699"/>
    <lineage>
        <taxon>Bacteria</taxon>
        <taxon>Pseudomonadati</taxon>
        <taxon>Thermodesulfobacteriota</taxon>
        <taxon>Desulfobulbia</taxon>
        <taxon>Desulfobulbales</taxon>
        <taxon>Desulfobulbaceae</taxon>
        <taxon>Desulfobulbus</taxon>
    </lineage>
</organism>
<dbReference type="RefSeq" id="WP_199262009.1">
    <property type="nucleotide sequence ID" value="NZ_CP054140.1"/>
</dbReference>
<dbReference type="Gene3D" id="1.25.40.10">
    <property type="entry name" value="Tetratricopeptide repeat domain"/>
    <property type="match status" value="1"/>
</dbReference>
<dbReference type="InterPro" id="IPR036249">
    <property type="entry name" value="Thioredoxin-like_sf"/>
</dbReference>
<dbReference type="EMBL" id="CP054140">
    <property type="protein sequence ID" value="QQG66149.1"/>
    <property type="molecule type" value="Genomic_DNA"/>
</dbReference>
<evidence type="ECO:0000313" key="2">
    <source>
        <dbReference type="Proteomes" id="UP000596092"/>
    </source>
</evidence>
<dbReference type="KEGG" id="dog:HP555_09865"/>
<sequence>MGAVTYPNAAVSDYTTQNFIPVQLPFNAKPEAVDFNITWTPTIVILDETGKEHHRGVGFLPPEEFIPFLIVGQAKTAFDLQNFESAITLLEKVIKDHPQSSAAPEAAFHLGVSRYKATNNPAPLKEAYQFLKDNYPDSEWLKRAQPYALL</sequence>
<keyword evidence="2" id="KW-1185">Reference proteome</keyword>
<dbReference type="InterPro" id="IPR011990">
    <property type="entry name" value="TPR-like_helical_dom_sf"/>
</dbReference>